<comment type="caution">
    <text evidence="1">The sequence shown here is derived from an EMBL/GenBank/DDBJ whole genome shotgun (WGS) entry which is preliminary data.</text>
</comment>
<gene>
    <name evidence="1" type="ORF">IHE45_20G072700</name>
</gene>
<dbReference type="EMBL" id="CM037030">
    <property type="protein sequence ID" value="KAH7651673.1"/>
    <property type="molecule type" value="Genomic_DNA"/>
</dbReference>
<name>A0ACB7TT81_DIOAL</name>
<evidence type="ECO:0000313" key="1">
    <source>
        <dbReference type="EMBL" id="KAH7651673.1"/>
    </source>
</evidence>
<proteinExistence type="predicted"/>
<accession>A0ACB7TT81</accession>
<dbReference type="Proteomes" id="UP000827976">
    <property type="component" value="Chromosome 20"/>
</dbReference>
<protein>
    <submittedName>
        <fullName evidence="1">Septum formation inhibitor MinC N-terminal protein</fullName>
    </submittedName>
</protein>
<reference evidence="2" key="1">
    <citation type="journal article" date="2022" name="Nat. Commun.">
        <title>Chromosome evolution and the genetic basis of agronomically important traits in greater yam.</title>
        <authorList>
            <person name="Bredeson J.V."/>
            <person name="Lyons J.B."/>
            <person name="Oniyinde I.O."/>
            <person name="Okereke N.R."/>
            <person name="Kolade O."/>
            <person name="Nnabue I."/>
            <person name="Nwadili C.O."/>
            <person name="Hribova E."/>
            <person name="Parker M."/>
            <person name="Nwogha J."/>
            <person name="Shu S."/>
            <person name="Carlson J."/>
            <person name="Kariba R."/>
            <person name="Muthemba S."/>
            <person name="Knop K."/>
            <person name="Barton G.J."/>
            <person name="Sherwood A.V."/>
            <person name="Lopez-Montes A."/>
            <person name="Asiedu R."/>
            <person name="Jamnadass R."/>
            <person name="Muchugi A."/>
            <person name="Goodstein D."/>
            <person name="Egesi C.N."/>
            <person name="Featherston J."/>
            <person name="Asfaw A."/>
            <person name="Simpson G.G."/>
            <person name="Dolezel J."/>
            <person name="Hendre P.S."/>
            <person name="Van Deynze A."/>
            <person name="Kumar P.L."/>
            <person name="Obidiegwu J.E."/>
            <person name="Bhattacharjee R."/>
            <person name="Rokhsar D.S."/>
        </authorList>
    </citation>
    <scope>NUCLEOTIDE SEQUENCE [LARGE SCALE GENOMIC DNA]</scope>
    <source>
        <strain evidence="2">cv. TDa95/00328</strain>
    </source>
</reference>
<keyword evidence="2" id="KW-1185">Reference proteome</keyword>
<sequence length="721" mass="83103">MEMGDDCLESLREGVDGGEYAMWFGISCAFAAIGVVGMEGKRLELSELMMRGSTQLLGLMVERRQRKVEALEEKMKRAEMEVREMKLRRREDAKANEKVVAIFASHEQSWIAERKRLGFQIQTLVRELRGSKEVVEEKEGVIRVKDEELEKGLKERKELEERMKKEEEEHSAELWKHKTAFMELVSDQRQLEAEMGRVLRQAETAKRELEELSEKKEEAVAMVDKLSDEILKLQKDAEQKDKILSAMLRKSKIDSAEKQMLLKEVKISKAKKKQAEMEIDRWRSLCESRSKKSLRALPLMEAGSSRANNSETSVAETESFDHCSSCQVNAEIGCVDDMQKLRDWVRMEAEKYAMVLEQRHYAEIEAFTEQMRLKDEKLEAFRWQLLSVELEAKQLQSHIEGLDGTVSQFRDENLRLETLLLEKEKELKLLRDQLDFYNVQHYQKKKERNSADSSMNDFASPDNQVDEFYVEQCEETANNLILTSKNSEEIEEEKVVSIDPGHITSQNNSKEQSVAIVKNNNSWKMDIHALGISYKIKRLKQQLIVLEKLTGEQAMKQTATADDSQQKVGAGGENKQQVKGLLLLISLLNKQVKRYQSLEEKTDELCRKMNESHRTVGKRDQFNNGKTKEQTETLQKFLEETFQLQRFMVATGQKLMDIEAKIACSFVGNVGLDESSGFNMSQFADIVKNLFKEVQRGLEVRIARIIGDLEGTLACDGILYR</sequence>
<evidence type="ECO:0000313" key="2">
    <source>
        <dbReference type="Proteomes" id="UP000827976"/>
    </source>
</evidence>
<organism evidence="1 2">
    <name type="scientific">Dioscorea alata</name>
    <name type="common">Purple yam</name>
    <dbReference type="NCBI Taxonomy" id="55571"/>
    <lineage>
        <taxon>Eukaryota</taxon>
        <taxon>Viridiplantae</taxon>
        <taxon>Streptophyta</taxon>
        <taxon>Embryophyta</taxon>
        <taxon>Tracheophyta</taxon>
        <taxon>Spermatophyta</taxon>
        <taxon>Magnoliopsida</taxon>
        <taxon>Liliopsida</taxon>
        <taxon>Dioscoreales</taxon>
        <taxon>Dioscoreaceae</taxon>
        <taxon>Dioscorea</taxon>
    </lineage>
</organism>